<dbReference type="Gene3D" id="1.10.630.10">
    <property type="entry name" value="Cytochrome P450"/>
    <property type="match status" value="1"/>
</dbReference>
<dbReference type="PROSITE" id="PS00086">
    <property type="entry name" value="CYTOCHROME_P450"/>
    <property type="match status" value="1"/>
</dbReference>
<dbReference type="Pfam" id="PF00067">
    <property type="entry name" value="p450"/>
    <property type="match status" value="1"/>
</dbReference>
<name>A0AAV9HXN4_9PEZI</name>
<reference evidence="8" key="2">
    <citation type="submission" date="2023-06" db="EMBL/GenBank/DDBJ databases">
        <authorList>
            <consortium name="Lawrence Berkeley National Laboratory"/>
            <person name="Mondo S.J."/>
            <person name="Hensen N."/>
            <person name="Bonometti L."/>
            <person name="Westerberg I."/>
            <person name="Brannstrom I.O."/>
            <person name="Guillou S."/>
            <person name="Cros-Aarteil S."/>
            <person name="Calhoun S."/>
            <person name="Haridas S."/>
            <person name="Kuo A."/>
            <person name="Pangilinan J."/>
            <person name="Riley R."/>
            <person name="Labutti K."/>
            <person name="Andreopoulos B."/>
            <person name="Lipzen A."/>
            <person name="Chen C."/>
            <person name="Yanf M."/>
            <person name="Daum C."/>
            <person name="Ng V."/>
            <person name="Clum A."/>
            <person name="Steindorff A."/>
            <person name="Ohm R."/>
            <person name="Martin F."/>
            <person name="Silar P."/>
            <person name="Natvig D."/>
            <person name="Lalanne C."/>
            <person name="Gautier V."/>
            <person name="Ament-Velasquez S.L."/>
            <person name="Kruys A."/>
            <person name="Hutchinson M.I."/>
            <person name="Powell A.J."/>
            <person name="Barry K."/>
            <person name="Miller A.N."/>
            <person name="Grigoriev I.V."/>
            <person name="Debuchy R."/>
            <person name="Gladieux P."/>
            <person name="Thoren M.H."/>
            <person name="Johannesson H."/>
        </authorList>
    </citation>
    <scope>NUCLEOTIDE SEQUENCE</scope>
    <source>
        <strain evidence="8">PSN324</strain>
    </source>
</reference>
<evidence type="ECO:0000256" key="4">
    <source>
        <dbReference type="ARBA" id="ARBA00023004"/>
    </source>
</evidence>
<dbReference type="PRINTS" id="PR00465">
    <property type="entry name" value="EP450IV"/>
</dbReference>
<dbReference type="SUPFAM" id="SSF48264">
    <property type="entry name" value="Cytochrome P450"/>
    <property type="match status" value="1"/>
</dbReference>
<evidence type="ECO:0000256" key="2">
    <source>
        <dbReference type="ARBA" id="ARBA00010617"/>
    </source>
</evidence>
<evidence type="ECO:0000256" key="6">
    <source>
        <dbReference type="PIRSR" id="PIRSR602403-1"/>
    </source>
</evidence>
<dbReference type="InterPro" id="IPR036396">
    <property type="entry name" value="Cyt_P450_sf"/>
</dbReference>
<feature type="binding site" description="axial binding residue" evidence="6">
    <location>
        <position position="499"/>
    </location>
    <ligand>
        <name>heme</name>
        <dbReference type="ChEBI" id="CHEBI:30413"/>
    </ligand>
    <ligandPart>
        <name>Fe</name>
        <dbReference type="ChEBI" id="CHEBI:18248"/>
    </ligandPart>
</feature>
<keyword evidence="9" id="KW-1185">Reference proteome</keyword>
<comment type="cofactor">
    <cofactor evidence="1 6">
        <name>heme</name>
        <dbReference type="ChEBI" id="CHEBI:30413"/>
    </cofactor>
</comment>
<comment type="similarity">
    <text evidence="2 7">Belongs to the cytochrome P450 family.</text>
</comment>
<dbReference type="GO" id="GO:0005506">
    <property type="term" value="F:iron ion binding"/>
    <property type="evidence" value="ECO:0007669"/>
    <property type="project" value="InterPro"/>
</dbReference>
<organism evidence="8 9">
    <name type="scientific">Cladorrhinum samala</name>
    <dbReference type="NCBI Taxonomy" id="585594"/>
    <lineage>
        <taxon>Eukaryota</taxon>
        <taxon>Fungi</taxon>
        <taxon>Dikarya</taxon>
        <taxon>Ascomycota</taxon>
        <taxon>Pezizomycotina</taxon>
        <taxon>Sordariomycetes</taxon>
        <taxon>Sordariomycetidae</taxon>
        <taxon>Sordariales</taxon>
        <taxon>Podosporaceae</taxon>
        <taxon>Cladorrhinum</taxon>
    </lineage>
</organism>
<keyword evidence="6 7" id="KW-0349">Heme</keyword>
<dbReference type="InterPro" id="IPR002403">
    <property type="entry name" value="Cyt_P450_E_grp-IV"/>
</dbReference>
<accession>A0AAV9HXN4</accession>
<dbReference type="AlphaFoldDB" id="A0AAV9HXN4"/>
<dbReference type="PANTHER" id="PTHR47582">
    <property type="entry name" value="P450, PUTATIVE (EUROFUNG)-RELATED"/>
    <property type="match status" value="1"/>
</dbReference>
<dbReference type="EMBL" id="MU864942">
    <property type="protein sequence ID" value="KAK4465128.1"/>
    <property type="molecule type" value="Genomic_DNA"/>
</dbReference>
<evidence type="ECO:0000313" key="8">
    <source>
        <dbReference type="EMBL" id="KAK4465128.1"/>
    </source>
</evidence>
<gene>
    <name evidence="8" type="ORF">QBC42DRAFT_262120</name>
</gene>
<keyword evidence="4 6" id="KW-0408">Iron</keyword>
<dbReference type="CDD" id="cd11040">
    <property type="entry name" value="CYP7_CYP8-like"/>
    <property type="match status" value="1"/>
</dbReference>
<dbReference type="InterPro" id="IPR017972">
    <property type="entry name" value="Cyt_P450_CS"/>
</dbReference>
<dbReference type="GO" id="GO:0004497">
    <property type="term" value="F:monooxygenase activity"/>
    <property type="evidence" value="ECO:0007669"/>
    <property type="project" value="UniProtKB-KW"/>
</dbReference>
<keyword evidence="3 6" id="KW-0479">Metal-binding</keyword>
<evidence type="ECO:0000256" key="5">
    <source>
        <dbReference type="ARBA" id="ARBA00023033"/>
    </source>
</evidence>
<proteinExistence type="inferred from homology"/>
<evidence type="ECO:0000313" key="9">
    <source>
        <dbReference type="Proteomes" id="UP001321749"/>
    </source>
</evidence>
<dbReference type="GO" id="GO:0016705">
    <property type="term" value="F:oxidoreductase activity, acting on paired donors, with incorporation or reduction of molecular oxygen"/>
    <property type="evidence" value="ECO:0007669"/>
    <property type="project" value="InterPro"/>
</dbReference>
<evidence type="ECO:0000256" key="3">
    <source>
        <dbReference type="ARBA" id="ARBA00022723"/>
    </source>
</evidence>
<sequence>MASNATLFSPGPDNVVGPLAAGTFRSIPMTIGIALVLLVLINTLLTPRVDPREPPLLKPSIPFIGHIINLFRHQAAFHTLLSAESALPIATLQMLNGKVYAIWDPTLISAGLKSKNLSNVPQIRKYVSNLMRTSSEGTAFLTSPEGDDLSIRMLQHVIPKSLKGENNASMTRAALSELSSTFTSLSRPSGSGDTAAEKIQIPNLWAWTRHTLVTATSAALYGPASQDPFRLNPEMETALFDFEASLLLLSLGLPFPSVTAKVGHAARAVLSKGLEPFYVEKKYNHPACSAFVRDRAELLIGEGVPEQDIPRLEIMLPFAGMANTVPTLYWLLVRIITADRETVERLRSEVTEGLLQVRHDDSEAPDGGELKGKIAGGGGEAVLKIGANLVEEKCPLLWAFYRETLRSAVHQVSTRTVMQDTVLQGSGPGGGKEYLLKKGTVVQMAIGAGHARGEYWGEDRNEFRPERFLDAAGKEGGGVGSAKAVRSAYQPFGGGVHLCPGRFFAIAEMMAVVSSVLLAFDFEPLGGEKEWKIPKLGVGSLIDAVTKPADRDQGFGVTLKIKKGWKGVKWRYEMA</sequence>
<dbReference type="GO" id="GO:0020037">
    <property type="term" value="F:heme binding"/>
    <property type="evidence" value="ECO:0007669"/>
    <property type="project" value="InterPro"/>
</dbReference>
<dbReference type="InterPro" id="IPR053007">
    <property type="entry name" value="CYP450_monoxygenase_sec-met"/>
</dbReference>
<dbReference type="Proteomes" id="UP001321749">
    <property type="component" value="Unassembled WGS sequence"/>
</dbReference>
<dbReference type="PANTHER" id="PTHR47582:SF1">
    <property type="entry name" value="P450, PUTATIVE (EUROFUNG)-RELATED"/>
    <property type="match status" value="1"/>
</dbReference>
<reference evidence="8" key="1">
    <citation type="journal article" date="2023" name="Mol. Phylogenet. Evol.">
        <title>Genome-scale phylogeny and comparative genomics of the fungal order Sordariales.</title>
        <authorList>
            <person name="Hensen N."/>
            <person name="Bonometti L."/>
            <person name="Westerberg I."/>
            <person name="Brannstrom I.O."/>
            <person name="Guillou S."/>
            <person name="Cros-Aarteil S."/>
            <person name="Calhoun S."/>
            <person name="Haridas S."/>
            <person name="Kuo A."/>
            <person name="Mondo S."/>
            <person name="Pangilinan J."/>
            <person name="Riley R."/>
            <person name="LaButti K."/>
            <person name="Andreopoulos B."/>
            <person name="Lipzen A."/>
            <person name="Chen C."/>
            <person name="Yan M."/>
            <person name="Daum C."/>
            <person name="Ng V."/>
            <person name="Clum A."/>
            <person name="Steindorff A."/>
            <person name="Ohm R.A."/>
            <person name="Martin F."/>
            <person name="Silar P."/>
            <person name="Natvig D.O."/>
            <person name="Lalanne C."/>
            <person name="Gautier V."/>
            <person name="Ament-Velasquez S.L."/>
            <person name="Kruys A."/>
            <person name="Hutchinson M.I."/>
            <person name="Powell A.J."/>
            <person name="Barry K."/>
            <person name="Miller A.N."/>
            <person name="Grigoriev I.V."/>
            <person name="Debuchy R."/>
            <person name="Gladieux P."/>
            <person name="Hiltunen Thoren M."/>
            <person name="Johannesson H."/>
        </authorList>
    </citation>
    <scope>NUCLEOTIDE SEQUENCE</scope>
    <source>
        <strain evidence="8">PSN324</strain>
    </source>
</reference>
<comment type="caution">
    <text evidence="8">The sequence shown here is derived from an EMBL/GenBank/DDBJ whole genome shotgun (WGS) entry which is preliminary data.</text>
</comment>
<keyword evidence="7" id="KW-0560">Oxidoreductase</keyword>
<dbReference type="InterPro" id="IPR001128">
    <property type="entry name" value="Cyt_P450"/>
</dbReference>
<evidence type="ECO:0000256" key="1">
    <source>
        <dbReference type="ARBA" id="ARBA00001971"/>
    </source>
</evidence>
<evidence type="ECO:0000256" key="7">
    <source>
        <dbReference type="RuleBase" id="RU000461"/>
    </source>
</evidence>
<protein>
    <submittedName>
        <fullName evidence="8">Cytochrome P450</fullName>
    </submittedName>
</protein>
<keyword evidence="5 7" id="KW-0503">Monooxygenase</keyword>